<dbReference type="EMBL" id="LSDT01000050">
    <property type="protein sequence ID" value="KXB90089.1"/>
    <property type="molecule type" value="Genomic_DNA"/>
</dbReference>
<gene>
    <name evidence="1" type="ORF">HMPREF3182_01401</name>
</gene>
<protein>
    <submittedName>
        <fullName evidence="1">Uncharacterized protein</fullName>
    </submittedName>
</protein>
<evidence type="ECO:0000313" key="2">
    <source>
        <dbReference type="Proteomes" id="UP000070160"/>
    </source>
</evidence>
<dbReference type="AlphaFoldDB" id="A0A134CCY0"/>
<sequence length="39" mass="4672">MILNDIDNRIMLFLSFKRGITVKNKINGEWYLLFNKNVV</sequence>
<dbReference type="Proteomes" id="UP000070160">
    <property type="component" value="Unassembled WGS sequence"/>
</dbReference>
<dbReference type="STRING" id="1588748.HMPREF3182_01401"/>
<reference evidence="2" key="1">
    <citation type="submission" date="2016-01" db="EMBL/GenBank/DDBJ databases">
        <authorList>
            <person name="Mitreva M."/>
            <person name="Pepin K.H."/>
            <person name="Mihindukulasuriya K.A."/>
            <person name="Fulton R."/>
            <person name="Fronick C."/>
            <person name="O'Laughlin M."/>
            <person name="Miner T."/>
            <person name="Herter B."/>
            <person name="Rosa B.A."/>
            <person name="Cordes M."/>
            <person name="Tomlinson C."/>
            <person name="Wollam A."/>
            <person name="Palsikar V.B."/>
            <person name="Mardis E.R."/>
            <person name="Wilson R.K."/>
        </authorList>
    </citation>
    <scope>NUCLEOTIDE SEQUENCE [LARGE SCALE GENOMIC DNA]</scope>
    <source>
        <strain evidence="2">KA00182</strain>
    </source>
</reference>
<comment type="caution">
    <text evidence="1">The sequence shown here is derived from an EMBL/GenBank/DDBJ whole genome shotgun (WGS) entry which is preliminary data.</text>
</comment>
<proteinExistence type="predicted"/>
<organism evidence="1 2">
    <name type="scientific">Megasphaera hutchinsoni</name>
    <dbReference type="NCBI Taxonomy" id="1588748"/>
    <lineage>
        <taxon>Bacteria</taxon>
        <taxon>Bacillati</taxon>
        <taxon>Bacillota</taxon>
        <taxon>Negativicutes</taxon>
        <taxon>Veillonellales</taxon>
        <taxon>Veillonellaceae</taxon>
        <taxon>Megasphaera</taxon>
    </lineage>
</organism>
<name>A0A134CCY0_9FIRM</name>
<keyword evidence="2" id="KW-1185">Reference proteome</keyword>
<accession>A0A134CCY0</accession>
<evidence type="ECO:0000313" key="1">
    <source>
        <dbReference type="EMBL" id="KXB90089.1"/>
    </source>
</evidence>